<proteinExistence type="predicted"/>
<gene>
    <name evidence="3" type="ORF">C5Y98_19120</name>
</gene>
<evidence type="ECO:0000313" key="3">
    <source>
        <dbReference type="EMBL" id="PQO31536.1"/>
    </source>
</evidence>
<feature type="transmembrane region" description="Helical" evidence="1">
    <location>
        <begin position="25"/>
        <end position="47"/>
    </location>
</feature>
<evidence type="ECO:0000256" key="1">
    <source>
        <dbReference type="SAM" id="Phobius"/>
    </source>
</evidence>
<reference evidence="3 4" key="1">
    <citation type="submission" date="2018-02" db="EMBL/GenBank/DDBJ databases">
        <title>Comparative genomes isolates from brazilian mangrove.</title>
        <authorList>
            <person name="Araujo J.E."/>
            <person name="Taketani R.G."/>
            <person name="Silva M.C.P."/>
            <person name="Loureco M.V."/>
            <person name="Andreote F.D."/>
        </authorList>
    </citation>
    <scope>NUCLEOTIDE SEQUENCE [LARGE SCALE GENOMIC DNA]</scope>
    <source>
        <strain evidence="3 4">NAP PRIS-MGV</strain>
    </source>
</reference>
<evidence type="ECO:0000313" key="4">
    <source>
        <dbReference type="Proteomes" id="UP000239388"/>
    </source>
</evidence>
<dbReference type="InterPro" id="IPR025588">
    <property type="entry name" value="YcxB-like_C"/>
</dbReference>
<dbReference type="Pfam" id="PF14317">
    <property type="entry name" value="YcxB"/>
    <property type="match status" value="1"/>
</dbReference>
<keyword evidence="1" id="KW-0472">Membrane</keyword>
<comment type="caution">
    <text evidence="3">The sequence shown here is derived from an EMBL/GenBank/DDBJ whole genome shotgun (WGS) entry which is preliminary data.</text>
</comment>
<keyword evidence="1" id="KW-0812">Transmembrane</keyword>
<name>A0A2S8FHB5_9BACT</name>
<organism evidence="3 4">
    <name type="scientific">Blastopirellula marina</name>
    <dbReference type="NCBI Taxonomy" id="124"/>
    <lineage>
        <taxon>Bacteria</taxon>
        <taxon>Pseudomonadati</taxon>
        <taxon>Planctomycetota</taxon>
        <taxon>Planctomycetia</taxon>
        <taxon>Pirellulales</taxon>
        <taxon>Pirellulaceae</taxon>
        <taxon>Blastopirellula</taxon>
    </lineage>
</organism>
<evidence type="ECO:0000259" key="2">
    <source>
        <dbReference type="Pfam" id="PF14317"/>
    </source>
</evidence>
<dbReference type="AlphaFoldDB" id="A0A2S8FHB5"/>
<protein>
    <recommendedName>
        <fullName evidence="2">YcxB-like C-terminal domain-containing protein</fullName>
    </recommendedName>
</protein>
<dbReference type="Proteomes" id="UP000239388">
    <property type="component" value="Unassembled WGS sequence"/>
</dbReference>
<dbReference type="EMBL" id="PUIB01000019">
    <property type="protein sequence ID" value="PQO31536.1"/>
    <property type="molecule type" value="Genomic_DNA"/>
</dbReference>
<dbReference type="OrthoDB" id="269429at2"/>
<feature type="transmembrane region" description="Helical" evidence="1">
    <location>
        <begin position="218"/>
        <end position="236"/>
    </location>
</feature>
<sequence>MQVTYQNQPEDFFAILRALSWRERIFGYLQVAGLGHCVWPLLLILVILQEWEFLGWIGLLLGVFLLYYTYTYARNWWQLPKHVFIVPGEQQVRLTDDFLEATSQRGSSRRRWKYVSRIIDQPEHLMIYVHSQRYMAIPKKYFASPEEAQAFFARANQLRADAQDKPLPPLDWETFRRDFDLDELPLIKYLKWTLDPKLSARIDTLGADQDGTKTIPTLLGLIGQTIFPSVVVLFLFSLKLTSENDNPLLLNVVYFTLLLLAILFAFIFGMQLHTYRQYSKSLARQAKLLRPEQIWFYAEGIGSITEEGHSFHRWNLIGPVENDREAIVILDIPPFIYGIIPKASFESPEEEEVLRERMQECYERVHETALDATLVDGEDEAIVADLADNPFRSPPTKRT</sequence>
<dbReference type="RefSeq" id="WP_105356551.1">
    <property type="nucleotide sequence ID" value="NZ_PUIB01000019.1"/>
</dbReference>
<accession>A0A2S8FHB5</accession>
<feature type="transmembrane region" description="Helical" evidence="1">
    <location>
        <begin position="53"/>
        <end position="73"/>
    </location>
</feature>
<feature type="transmembrane region" description="Helical" evidence="1">
    <location>
        <begin position="248"/>
        <end position="270"/>
    </location>
</feature>
<keyword evidence="1" id="KW-1133">Transmembrane helix</keyword>
<feature type="domain" description="YcxB-like C-terminal" evidence="2">
    <location>
        <begin position="94"/>
        <end position="151"/>
    </location>
</feature>